<feature type="domain" description="Laminin EGF-like" evidence="14">
    <location>
        <begin position="710"/>
        <end position="757"/>
    </location>
</feature>
<dbReference type="SUPFAM" id="SSF57196">
    <property type="entry name" value="EGF/Laminin"/>
    <property type="match status" value="1"/>
</dbReference>
<dbReference type="CDD" id="cd00055">
    <property type="entry name" value="EGF_Lam"/>
    <property type="match status" value="2"/>
</dbReference>
<evidence type="ECO:0000256" key="11">
    <source>
        <dbReference type="SAM" id="Phobius"/>
    </source>
</evidence>
<keyword evidence="6 11" id="KW-1133">Transmembrane helix</keyword>
<dbReference type="PROSITE" id="PS01180">
    <property type="entry name" value="CUB"/>
    <property type="match status" value="1"/>
</dbReference>
<comment type="caution">
    <text evidence="10">Lacks conserved residue(s) required for the propagation of feature annotation.</text>
</comment>
<dbReference type="InterPro" id="IPR056737">
    <property type="entry name" value="Beta-prop_ATRN-MKLN-like"/>
</dbReference>
<evidence type="ECO:0000256" key="7">
    <source>
        <dbReference type="ARBA" id="ARBA00023157"/>
    </source>
</evidence>
<evidence type="ECO:0000256" key="12">
    <source>
        <dbReference type="SAM" id="SignalP"/>
    </source>
</evidence>
<evidence type="ECO:0000256" key="4">
    <source>
        <dbReference type="ARBA" id="ARBA00022729"/>
    </source>
</evidence>
<evidence type="ECO:0000256" key="5">
    <source>
        <dbReference type="ARBA" id="ARBA00022737"/>
    </source>
</evidence>
<evidence type="ECO:0000256" key="8">
    <source>
        <dbReference type="ARBA" id="ARBA00023180"/>
    </source>
</evidence>
<name>A0ABP0G7D3_CLALP</name>
<dbReference type="InterPro" id="IPR035914">
    <property type="entry name" value="Sperma_CUB_dom_sf"/>
</dbReference>
<evidence type="ECO:0000256" key="2">
    <source>
        <dbReference type="ARBA" id="ARBA00022441"/>
    </source>
</evidence>
<dbReference type="InterPro" id="IPR056863">
    <property type="entry name" value="LMN_ATRN_NET-like_EGF"/>
</dbReference>
<dbReference type="InterPro" id="IPR051568">
    <property type="entry name" value="LZTR1/Attractin"/>
</dbReference>
<evidence type="ECO:0000259" key="14">
    <source>
        <dbReference type="PROSITE" id="PS50027"/>
    </source>
</evidence>
<dbReference type="Pfam" id="PF24981">
    <property type="entry name" value="Beta-prop_ATRN-LZTR1"/>
    <property type="match status" value="1"/>
</dbReference>
<dbReference type="InterPro" id="IPR002049">
    <property type="entry name" value="LE_dom"/>
</dbReference>
<keyword evidence="3 11" id="KW-0812">Transmembrane</keyword>
<dbReference type="SUPFAM" id="SSF49854">
    <property type="entry name" value="Spermadhesin, CUB domain"/>
    <property type="match status" value="1"/>
</dbReference>
<sequence>MWRIIFVLFVAVGSLQAKECNEGYVGNKCQHCEGRFISNETSGTVVDGSDLHFALDCLGIIKPTEMSNSSTLRVRFDQISGPCDCEFLNVFDGDGVNGPLLATFHGIVMPTNTPEVISNSGSVTLQFLNDGRDFSSREYSISYEVDNCTIPCDTDDQWRSQGRASAANAIVDGFIYIFGGFTFHQTETWQTFIRFNLTTSDPSNVTSLNLVAVEAVKVNGTIPPTRRDHTLVAWNGFLIMYGGAFSDQTITNESLKYDLSLRQWSSMNVSSTFGTALPPLMGHSAHVTTVNGSKEVMLVFFGYHPEWGVSPFVFQLDLDEMVWSEVRTNGAKPVPTYAHASALDNFNNFIYLHGGFNYERSRNNLYLFDVNKSAWKVLPSSTESRYLHSMTFLNGHLNVYGGRVNENDESCNGPVCNNLQDTAFDIGCNVWRNITVDDSDRYGHTVAKLDNQSMLIYGGYDGTILGDFVLYEFDQCEVLHEDDCVNSSHCFWDKECKLLCPDQSTSCEELCTSLKDRHDCFSSSCSCCHNGSVCFYSSSASCSAVSSIEQTPYCPTLDNCATCNDAGCDWNHSSSLCQPLENGNVTLQNGCNTPCIDLTSCSECGFRSYCSWCETTSTCFPVDYKRIYYPYGSCLSFVGEGSDNSCEDDDMDPCLQYQSCDDCFKDERCGWCDLGSDTGYGACLMGSSQAPMNASSCPTEQWNYLTCPECQCNGHSTCEPSAPTNCTECNRGTTGTTCEKCDAFFYGDPTNGKNCTECECNDHADSCSEFGSCFCQVEGVVGRNCDRCNNNGFGGDPVNDTCFYHIAVMNKYIYPFQSSSNAYPRQVNFDNCPPIETSVGVNVESSVPVNVIIATNATAYYANFYGNVTFHGKDTIFGNYTNVTDVSLTLYQNDFNFGGTYRPCVRIFVSNIMIGNTVTVWLVQNPTNIGLLVAVFLVCFVSLLLLALIVWKGNNIIMNMRRRRNVRVEMERLAARPMAVVNFDYMNDHAVKEDDKEASTLSAEFCGNGEAMICSAVLCLPSCGDSEMLRELVLGSALVKKPRNVQVPGPDEAVSPGSSSNLSGVFQSAVSRVAHRMRPNRSIDGFDNPAMNMQNEA</sequence>
<dbReference type="InterPro" id="IPR015915">
    <property type="entry name" value="Kelch-typ_b-propeller"/>
</dbReference>
<keyword evidence="2" id="KW-0880">Kelch repeat</keyword>
<dbReference type="SUPFAM" id="SSF117281">
    <property type="entry name" value="Kelch motif"/>
    <property type="match status" value="1"/>
</dbReference>
<feature type="domain" description="CUB" evidence="13">
    <location>
        <begin position="32"/>
        <end position="146"/>
    </location>
</feature>
<dbReference type="SMART" id="SM00042">
    <property type="entry name" value="CUB"/>
    <property type="match status" value="1"/>
</dbReference>
<gene>
    <name evidence="15" type="ORF">CVLEPA_LOCUS19196</name>
</gene>
<dbReference type="InterPro" id="IPR000859">
    <property type="entry name" value="CUB_dom"/>
</dbReference>
<dbReference type="PROSITE" id="PS01248">
    <property type="entry name" value="EGF_LAM_1"/>
    <property type="match status" value="1"/>
</dbReference>
<keyword evidence="9 10" id="KW-0424">Laminin EGF-like domain</keyword>
<feature type="disulfide bond" evidence="10">
    <location>
        <begin position="741"/>
        <end position="755"/>
    </location>
</feature>
<evidence type="ECO:0000256" key="9">
    <source>
        <dbReference type="ARBA" id="ARBA00023292"/>
    </source>
</evidence>
<evidence type="ECO:0000259" key="13">
    <source>
        <dbReference type="PROSITE" id="PS01180"/>
    </source>
</evidence>
<keyword evidence="16" id="KW-1185">Reference proteome</keyword>
<dbReference type="Gene3D" id="2.60.120.290">
    <property type="entry name" value="Spermadhesin, CUB domain"/>
    <property type="match status" value="1"/>
</dbReference>
<comment type="subcellular location">
    <subcellularLocation>
        <location evidence="1">Membrane</location>
        <topology evidence="1">Single-pass membrane protein</topology>
    </subcellularLocation>
</comment>
<evidence type="ECO:0000313" key="15">
    <source>
        <dbReference type="EMBL" id="CAK8687117.1"/>
    </source>
</evidence>
<keyword evidence="8" id="KW-0325">Glycoprotein</keyword>
<dbReference type="EMBL" id="CAWYQH010000103">
    <property type="protein sequence ID" value="CAK8687117.1"/>
    <property type="molecule type" value="Genomic_DNA"/>
</dbReference>
<evidence type="ECO:0000256" key="6">
    <source>
        <dbReference type="ARBA" id="ARBA00022989"/>
    </source>
</evidence>
<organism evidence="15 16">
    <name type="scientific">Clavelina lepadiformis</name>
    <name type="common">Light-bulb sea squirt</name>
    <name type="synonym">Ascidia lepadiformis</name>
    <dbReference type="NCBI Taxonomy" id="159417"/>
    <lineage>
        <taxon>Eukaryota</taxon>
        <taxon>Metazoa</taxon>
        <taxon>Chordata</taxon>
        <taxon>Tunicata</taxon>
        <taxon>Ascidiacea</taxon>
        <taxon>Aplousobranchia</taxon>
        <taxon>Clavelinidae</taxon>
        <taxon>Clavelina</taxon>
    </lineage>
</organism>
<keyword evidence="4 12" id="KW-0732">Signal</keyword>
<protein>
    <submittedName>
        <fullName evidence="15">Uncharacterized protein</fullName>
    </submittedName>
</protein>
<accession>A0ABP0G7D3</accession>
<feature type="disulfide bond" evidence="10">
    <location>
        <begin position="729"/>
        <end position="738"/>
    </location>
</feature>
<comment type="caution">
    <text evidence="15">The sequence shown here is derived from an EMBL/GenBank/DDBJ whole genome shotgun (WGS) entry which is preliminary data.</text>
</comment>
<dbReference type="PROSITE" id="PS50027">
    <property type="entry name" value="EGF_LAM_2"/>
    <property type="match status" value="1"/>
</dbReference>
<dbReference type="Proteomes" id="UP001642483">
    <property type="component" value="Unassembled WGS sequence"/>
</dbReference>
<evidence type="ECO:0000256" key="10">
    <source>
        <dbReference type="PROSITE-ProRule" id="PRU00460"/>
    </source>
</evidence>
<keyword evidence="7 10" id="KW-1015">Disulfide bond</keyword>
<feature type="transmembrane region" description="Helical" evidence="11">
    <location>
        <begin position="929"/>
        <end position="951"/>
    </location>
</feature>
<dbReference type="Pfam" id="PF24973">
    <property type="entry name" value="EGF_LMN_ATRN"/>
    <property type="match status" value="1"/>
</dbReference>
<evidence type="ECO:0000313" key="16">
    <source>
        <dbReference type="Proteomes" id="UP001642483"/>
    </source>
</evidence>
<dbReference type="PANTHER" id="PTHR46376:SF2">
    <property type="entry name" value="DISTRACTED, ISOFORM B"/>
    <property type="match status" value="1"/>
</dbReference>
<feature type="chain" id="PRO_5047162193" evidence="12">
    <location>
        <begin position="18"/>
        <end position="1097"/>
    </location>
</feature>
<feature type="signal peptide" evidence="12">
    <location>
        <begin position="1"/>
        <end position="17"/>
    </location>
</feature>
<dbReference type="Gene3D" id="2.10.25.10">
    <property type="entry name" value="Laminin"/>
    <property type="match status" value="1"/>
</dbReference>
<proteinExistence type="predicted"/>
<evidence type="ECO:0000256" key="1">
    <source>
        <dbReference type="ARBA" id="ARBA00004167"/>
    </source>
</evidence>
<dbReference type="SMART" id="SM00180">
    <property type="entry name" value="EGF_Lam"/>
    <property type="match status" value="2"/>
</dbReference>
<dbReference type="Gene3D" id="2.120.10.80">
    <property type="entry name" value="Kelch-type beta propeller"/>
    <property type="match status" value="2"/>
</dbReference>
<evidence type="ECO:0000256" key="3">
    <source>
        <dbReference type="ARBA" id="ARBA00022692"/>
    </source>
</evidence>
<keyword evidence="5" id="KW-0677">Repeat</keyword>
<dbReference type="PANTHER" id="PTHR46376">
    <property type="entry name" value="LEUCINE-ZIPPER-LIKE TRANSCRIPTIONAL REGULATOR 1"/>
    <property type="match status" value="1"/>
</dbReference>
<reference evidence="15 16" key="1">
    <citation type="submission" date="2024-02" db="EMBL/GenBank/DDBJ databases">
        <authorList>
            <person name="Daric V."/>
            <person name="Darras S."/>
        </authorList>
    </citation>
    <scope>NUCLEOTIDE SEQUENCE [LARGE SCALE GENOMIC DNA]</scope>
</reference>
<keyword evidence="11" id="KW-0472">Membrane</keyword>